<evidence type="ECO:0000313" key="19">
    <source>
        <dbReference type="EMBL" id="ABA05307.1"/>
    </source>
</evidence>
<feature type="short sequence motif" description="TonB C-terminal box" evidence="15">
    <location>
        <begin position="816"/>
        <end position="833"/>
    </location>
</feature>
<dbReference type="InterPro" id="IPR010917">
    <property type="entry name" value="TonB_rcpt_CS"/>
</dbReference>
<keyword evidence="6 14" id="KW-0812">Transmembrane</keyword>
<dbReference type="Pfam" id="PF07660">
    <property type="entry name" value="STN"/>
    <property type="match status" value="1"/>
</dbReference>
<dbReference type="PROSITE" id="PS52016">
    <property type="entry name" value="TONB_DEPENDENT_REC_3"/>
    <property type="match status" value="1"/>
</dbReference>
<dbReference type="SMART" id="SM00965">
    <property type="entry name" value="STN"/>
    <property type="match status" value="1"/>
</dbReference>
<dbReference type="Pfam" id="PF07715">
    <property type="entry name" value="Plug"/>
    <property type="match status" value="1"/>
</dbReference>
<dbReference type="SUPFAM" id="SSF56935">
    <property type="entry name" value="Porins"/>
    <property type="match status" value="1"/>
</dbReference>
<dbReference type="InterPro" id="IPR011662">
    <property type="entry name" value="Secretin/TonB_short_N"/>
</dbReference>
<evidence type="ECO:0000256" key="12">
    <source>
        <dbReference type="ARBA" id="ARBA00023170"/>
    </source>
</evidence>
<evidence type="ECO:0000313" key="20">
    <source>
        <dbReference type="Proteomes" id="UP000002531"/>
    </source>
</evidence>
<dbReference type="HOGENOM" id="CLU_008287_9_3_5"/>
<dbReference type="GO" id="GO:0015891">
    <property type="term" value="P:siderophore transport"/>
    <property type="evidence" value="ECO:0007669"/>
    <property type="project" value="InterPro"/>
</dbReference>
<keyword evidence="10 16" id="KW-0798">TonB box</keyword>
<dbReference type="NCBIfam" id="TIGR01783">
    <property type="entry name" value="TonB-siderophor"/>
    <property type="match status" value="1"/>
</dbReference>
<dbReference type="PANTHER" id="PTHR32552">
    <property type="entry name" value="FERRICHROME IRON RECEPTOR-RELATED"/>
    <property type="match status" value="1"/>
</dbReference>
<dbReference type="STRING" id="323098.Nwi_2049"/>
<evidence type="ECO:0000256" key="4">
    <source>
        <dbReference type="ARBA" id="ARBA00022452"/>
    </source>
</evidence>
<keyword evidence="13 14" id="KW-0998">Cell outer membrane</keyword>
<dbReference type="EMBL" id="CP000115">
    <property type="protein sequence ID" value="ABA05307.1"/>
    <property type="molecule type" value="Genomic_DNA"/>
</dbReference>
<evidence type="ECO:0000256" key="14">
    <source>
        <dbReference type="PROSITE-ProRule" id="PRU01360"/>
    </source>
</evidence>
<evidence type="ECO:0000256" key="11">
    <source>
        <dbReference type="ARBA" id="ARBA00023136"/>
    </source>
</evidence>
<keyword evidence="20" id="KW-1185">Reference proteome</keyword>
<dbReference type="InterPro" id="IPR037066">
    <property type="entry name" value="Plug_dom_sf"/>
</dbReference>
<evidence type="ECO:0000256" key="2">
    <source>
        <dbReference type="ARBA" id="ARBA00009810"/>
    </source>
</evidence>
<dbReference type="PANTHER" id="PTHR32552:SF74">
    <property type="entry name" value="HYDROXAMATE SIDEROPHORE RECEPTOR FHUE"/>
    <property type="match status" value="1"/>
</dbReference>
<keyword evidence="8" id="KW-0408">Iron</keyword>
<evidence type="ECO:0000256" key="17">
    <source>
        <dbReference type="SAM" id="SignalP"/>
    </source>
</evidence>
<dbReference type="Gene3D" id="2.40.170.20">
    <property type="entry name" value="TonB-dependent receptor, beta-barrel domain"/>
    <property type="match status" value="1"/>
</dbReference>
<feature type="chain" id="PRO_5004229069" evidence="17">
    <location>
        <begin position="45"/>
        <end position="833"/>
    </location>
</feature>
<protein>
    <submittedName>
        <fullName evidence="19">TonB-dependent siderophore receptor</fullName>
    </submittedName>
</protein>
<evidence type="ECO:0000256" key="9">
    <source>
        <dbReference type="ARBA" id="ARBA00023065"/>
    </source>
</evidence>
<evidence type="ECO:0000256" key="8">
    <source>
        <dbReference type="ARBA" id="ARBA00023004"/>
    </source>
</evidence>
<evidence type="ECO:0000256" key="10">
    <source>
        <dbReference type="ARBA" id="ARBA00023077"/>
    </source>
</evidence>
<name>Q3SQY4_NITWN</name>
<dbReference type="InterPro" id="IPR036942">
    <property type="entry name" value="Beta-barrel_TonB_sf"/>
</dbReference>
<feature type="signal peptide" evidence="17">
    <location>
        <begin position="1"/>
        <end position="44"/>
    </location>
</feature>
<dbReference type="Proteomes" id="UP000002531">
    <property type="component" value="Chromosome"/>
</dbReference>
<evidence type="ECO:0000256" key="15">
    <source>
        <dbReference type="PROSITE-ProRule" id="PRU10144"/>
    </source>
</evidence>
<dbReference type="CDD" id="cd01347">
    <property type="entry name" value="ligand_gated_channel"/>
    <property type="match status" value="1"/>
</dbReference>
<dbReference type="KEGG" id="nwi:Nwi_2049"/>
<dbReference type="InterPro" id="IPR000531">
    <property type="entry name" value="Beta-barrel_TonB"/>
</dbReference>
<dbReference type="RefSeq" id="WP_011315288.1">
    <property type="nucleotide sequence ID" value="NC_007406.1"/>
</dbReference>
<dbReference type="GO" id="GO:0009279">
    <property type="term" value="C:cell outer membrane"/>
    <property type="evidence" value="ECO:0007669"/>
    <property type="project" value="UniProtKB-SubCell"/>
</dbReference>
<evidence type="ECO:0000256" key="3">
    <source>
        <dbReference type="ARBA" id="ARBA00022448"/>
    </source>
</evidence>
<evidence type="ECO:0000256" key="13">
    <source>
        <dbReference type="ARBA" id="ARBA00023237"/>
    </source>
</evidence>
<evidence type="ECO:0000256" key="16">
    <source>
        <dbReference type="RuleBase" id="RU003357"/>
    </source>
</evidence>
<accession>Q3SQY4</accession>
<comment type="similarity">
    <text evidence="2 14 16">Belongs to the TonB-dependent receptor family.</text>
</comment>
<dbReference type="AlphaFoldDB" id="Q3SQY4"/>
<dbReference type="GO" id="GO:0015344">
    <property type="term" value="F:siderophore uptake transmembrane transporter activity"/>
    <property type="evidence" value="ECO:0007669"/>
    <property type="project" value="TreeGrafter"/>
</dbReference>
<evidence type="ECO:0000256" key="5">
    <source>
        <dbReference type="ARBA" id="ARBA00022496"/>
    </source>
</evidence>
<proteinExistence type="inferred from homology"/>
<dbReference type="eggNOG" id="COG4773">
    <property type="taxonomic scope" value="Bacteria"/>
</dbReference>
<dbReference type="GO" id="GO:0038023">
    <property type="term" value="F:signaling receptor activity"/>
    <property type="evidence" value="ECO:0007669"/>
    <property type="project" value="InterPro"/>
</dbReference>
<dbReference type="InterPro" id="IPR010105">
    <property type="entry name" value="TonB_sidphr_rcpt"/>
</dbReference>
<gene>
    <name evidence="19" type="ordered locus">Nwi_2049</name>
</gene>
<dbReference type="OrthoDB" id="8137315at2"/>
<keyword evidence="4 14" id="KW-1134">Transmembrane beta strand</keyword>
<feature type="domain" description="Secretin/TonB short N-terminal" evidence="18">
    <location>
        <begin position="77"/>
        <end position="128"/>
    </location>
</feature>
<sequence length="833" mass="90802">MRRTEQGGRGTGTVSALRNVLLGSAAALALLTNAAVLGSANAQAIPSQQGASQAIAFNIPAQDLGGALNTFADRAGLRLLFPSNLVAGRRSAGLAGTLTRNQALTRLLAGSGLTYRFTSANTVTIADPAPTPVGAAPAGAIALDTIDVDGVPSSDPGRTEGTGSYTPSVTATATRFQLTPRETPQSISVITQQQMNDFSLRSINDVVNQTPGLSTEQAGSGITNYYARGFNVQSMQFDGMQTYLNGAYPGTDTSRDMAMYDRVEVLKGTSGLTTGAGNPGATINLIRKKPTRAFQGYTTLRAGSWDDYRGELDLSGALNESGTVRGRFVTAHQDSRSYLSHREHKSSLFYGIIEADLTPDTLLTVGADYQRYVPRGYTAGMIPLFNSLGEFNTVPRSFNPGARWGTWEQNASNVFTMLEHRFDNEWRIKLHLLRQVSGYDMAVASASGGNPNPLDGSGVSLWRYNYTGKTRNDTAELFAAGPLWLFDRKHELVVGGRISRRDWRNNNFDVDPTGPGTSNIVSDFYNWTGNIPQPRLLPDPTYSNREVHNESGVYAATRLNVHDRLKVLLGARIADYEANLFNWGNRDRLKKSGQVIPYYGAVLDLTDALSAYASYTGIFMPQTAQNEQGATLPPLEGINTEFGLKAAFFDGRLNASAAYFQLKQDNYAVPSGGLTPTGTPAYRPADGVMTEGFELEISGQLSPQWQIQTGFTHNVSQLDNVRVVTLIPANQFTFYSTYKLDGALDGLTLGGGARWMDKTWENVRNPVHGTVLHTAPSYWVVDAMASYKFNDNLLGTLNIRNLLDNKYYTFYNWYNGYAWGAPRSVLLTMTYKF</sequence>
<keyword evidence="9" id="KW-0406">Ion transport</keyword>
<keyword evidence="7 17" id="KW-0732">Signal</keyword>
<keyword evidence="12 19" id="KW-0675">Receptor</keyword>
<dbReference type="Gene3D" id="2.170.130.10">
    <property type="entry name" value="TonB-dependent receptor, plug domain"/>
    <property type="match status" value="1"/>
</dbReference>
<evidence type="ECO:0000256" key="6">
    <source>
        <dbReference type="ARBA" id="ARBA00022692"/>
    </source>
</evidence>
<dbReference type="FunFam" id="2.170.130.10:FF:000010">
    <property type="entry name" value="Ferripyoverdine receptor"/>
    <property type="match status" value="1"/>
</dbReference>
<organism evidence="19 20">
    <name type="scientific">Nitrobacter winogradskyi (strain ATCC 25391 / DSM 10237 / CIP 104748 / NCIMB 11846 / Nb-255)</name>
    <dbReference type="NCBI Taxonomy" id="323098"/>
    <lineage>
        <taxon>Bacteria</taxon>
        <taxon>Pseudomonadati</taxon>
        <taxon>Pseudomonadota</taxon>
        <taxon>Alphaproteobacteria</taxon>
        <taxon>Hyphomicrobiales</taxon>
        <taxon>Nitrobacteraceae</taxon>
        <taxon>Nitrobacter</taxon>
    </lineage>
</organism>
<dbReference type="InterPro" id="IPR039426">
    <property type="entry name" value="TonB-dep_rcpt-like"/>
</dbReference>
<comment type="subcellular location">
    <subcellularLocation>
        <location evidence="1 14">Cell outer membrane</location>
        <topology evidence="1 14">Multi-pass membrane protein</topology>
    </subcellularLocation>
</comment>
<keyword evidence="3 14" id="KW-0813">Transport</keyword>
<dbReference type="Gene3D" id="3.55.50.30">
    <property type="match status" value="1"/>
</dbReference>
<dbReference type="PROSITE" id="PS01156">
    <property type="entry name" value="TONB_DEPENDENT_REC_2"/>
    <property type="match status" value="1"/>
</dbReference>
<evidence type="ECO:0000256" key="1">
    <source>
        <dbReference type="ARBA" id="ARBA00004571"/>
    </source>
</evidence>
<reference evidence="19 20" key="1">
    <citation type="journal article" date="2006" name="Appl. Environ. Microbiol.">
        <title>Genome sequence of the chemolithoautotrophic nitrite-oxidizing bacterium Nitrobacter winogradskyi Nb-255.</title>
        <authorList>
            <person name="Starkenburg S.R."/>
            <person name="Chain P.S."/>
            <person name="Sayavedra-Soto L.A."/>
            <person name="Hauser L."/>
            <person name="Land M.L."/>
            <person name="Larimer F.W."/>
            <person name="Malfatti S.A."/>
            <person name="Klotz M.G."/>
            <person name="Bottomley P.J."/>
            <person name="Arp D.J."/>
            <person name="Hickey W.J."/>
        </authorList>
    </citation>
    <scope>NUCLEOTIDE SEQUENCE [LARGE SCALE GENOMIC DNA]</scope>
    <source>
        <strain evidence="20">ATCC 25391 / DSM 10237 / CIP 104748 / NCIMB 11846 / Nb-255</strain>
    </source>
</reference>
<keyword evidence="11 14" id="KW-0472">Membrane</keyword>
<evidence type="ECO:0000256" key="7">
    <source>
        <dbReference type="ARBA" id="ARBA00022729"/>
    </source>
</evidence>
<keyword evidence="5" id="KW-0410">Iron transport</keyword>
<dbReference type="Pfam" id="PF00593">
    <property type="entry name" value="TonB_dep_Rec_b-barrel"/>
    <property type="match status" value="1"/>
</dbReference>
<evidence type="ECO:0000259" key="18">
    <source>
        <dbReference type="SMART" id="SM00965"/>
    </source>
</evidence>
<dbReference type="InterPro" id="IPR012910">
    <property type="entry name" value="Plug_dom"/>
</dbReference>